<protein>
    <recommendedName>
        <fullName evidence="5">Peptidoglycan binding domain-containing protein</fullName>
    </recommendedName>
</protein>
<dbReference type="EMBL" id="SUMC01000026">
    <property type="protein sequence ID" value="TKA08966.1"/>
    <property type="molecule type" value="Genomic_DNA"/>
</dbReference>
<reference evidence="3 4" key="1">
    <citation type="submission" date="2019-04" db="EMBL/GenBank/DDBJ databases">
        <title>Streptomyces oryziradicis sp. nov., a novel actinomycete isolated from rhizosphere soil of rice (Oryza sativa L.).</title>
        <authorList>
            <person name="Li C."/>
        </authorList>
    </citation>
    <scope>NUCLEOTIDE SEQUENCE [LARGE SCALE GENOMIC DNA]</scope>
    <source>
        <strain evidence="3 4">NEAU-C40</strain>
    </source>
</reference>
<feature type="transmembrane region" description="Helical" evidence="2">
    <location>
        <begin position="151"/>
        <end position="172"/>
    </location>
</feature>
<feature type="region of interest" description="Disordered" evidence="1">
    <location>
        <begin position="1"/>
        <end position="115"/>
    </location>
</feature>
<keyword evidence="4" id="KW-1185">Reference proteome</keyword>
<evidence type="ECO:0000256" key="1">
    <source>
        <dbReference type="SAM" id="MobiDB-lite"/>
    </source>
</evidence>
<keyword evidence="2" id="KW-1133">Transmembrane helix</keyword>
<organism evidence="3 4">
    <name type="scientific">Actinacidiphila oryziradicis</name>
    <dbReference type="NCBI Taxonomy" id="2571141"/>
    <lineage>
        <taxon>Bacteria</taxon>
        <taxon>Bacillati</taxon>
        <taxon>Actinomycetota</taxon>
        <taxon>Actinomycetes</taxon>
        <taxon>Kitasatosporales</taxon>
        <taxon>Streptomycetaceae</taxon>
        <taxon>Actinacidiphila</taxon>
    </lineage>
</organism>
<evidence type="ECO:0000313" key="3">
    <source>
        <dbReference type="EMBL" id="TKA08966.1"/>
    </source>
</evidence>
<comment type="caution">
    <text evidence="3">The sequence shown here is derived from an EMBL/GenBank/DDBJ whole genome shotgun (WGS) entry which is preliminary data.</text>
</comment>
<dbReference type="Proteomes" id="UP000305778">
    <property type="component" value="Unassembled WGS sequence"/>
</dbReference>
<accession>A0A4U0SHG1</accession>
<name>A0A4U0SHG1_9ACTN</name>
<evidence type="ECO:0000313" key="4">
    <source>
        <dbReference type="Proteomes" id="UP000305778"/>
    </source>
</evidence>
<dbReference type="AlphaFoldDB" id="A0A4U0SHG1"/>
<feature type="compositionally biased region" description="Low complexity" evidence="1">
    <location>
        <begin position="93"/>
        <end position="104"/>
    </location>
</feature>
<keyword evidence="2" id="KW-0812">Transmembrane</keyword>
<evidence type="ECO:0000256" key="2">
    <source>
        <dbReference type="SAM" id="Phobius"/>
    </source>
</evidence>
<evidence type="ECO:0008006" key="5">
    <source>
        <dbReference type="Google" id="ProtNLM"/>
    </source>
</evidence>
<dbReference type="OrthoDB" id="9813301at2"/>
<keyword evidence="2" id="KW-0472">Membrane</keyword>
<gene>
    <name evidence="3" type="ORF">FCI23_25650</name>
</gene>
<proteinExistence type="predicted"/>
<sequence length="461" mass="46515">MSLDDIAGPPPAIGQRPSIPYLNDPTSDGDRTGPFGSPVGYPPGPRTPQTGGPTAPPAAGPGAGTPFPSYQPPAGPTSGPVTGEMRLPPVGPAGPAVPAGPTPGRRSSGDTLVGGIPAVPAAAEVPAAAVTKPQPAAKSKARSKKKGRSKFALLVGALVFVGGGAYSAGLLMDHADVPAGTTVLGIEIGGKSKDEAVKSLNTALGDRTTRDITLKVGTGQQKLKPAASGLGLDLDTTVRNVAHRDYNPVTVIGSLFGGTRAAQPAWVTDEEKLTAMLGTLAGQNSGSGSDGMVKFVVGTGQAIAVPGKAHQSLDAKGSVSKVIAAYEQRALTGQDTPVVLSVTTVQPKVTQAKFNAALNGFAKTAMSGKVTLNAGGHQLQLGHISLPQFLTMVSDGSGNLTPHFDLPALKAVMSTTFDGVLLQRGNGTKTAVTPQDVVSAILPALNTQDQTKKIVTFPNIA</sequence>